<name>B9BPI4_9BURK</name>
<accession>B9BPI4</accession>
<dbReference type="AlphaFoldDB" id="B9BPI4"/>
<sequence>MRIGYGTTGERAIREMQIIGVVDARVGGAALCERARD</sequence>
<dbReference type="Proteomes" id="UP000004535">
    <property type="component" value="Unassembled WGS sequence"/>
</dbReference>
<dbReference type="EMBL" id="ACFC01000004">
    <property type="protein sequence ID" value="EEE07502.1"/>
    <property type="molecule type" value="Genomic_DNA"/>
</dbReference>
<organism evidence="1 2">
    <name type="scientific">Burkholderia multivorans CGD2</name>
    <dbReference type="NCBI Taxonomy" id="513052"/>
    <lineage>
        <taxon>Bacteria</taxon>
        <taxon>Pseudomonadati</taxon>
        <taxon>Pseudomonadota</taxon>
        <taxon>Betaproteobacteria</taxon>
        <taxon>Burkholderiales</taxon>
        <taxon>Burkholderiaceae</taxon>
        <taxon>Burkholderia</taxon>
        <taxon>Burkholderia cepacia complex</taxon>
    </lineage>
</organism>
<evidence type="ECO:0000313" key="1">
    <source>
        <dbReference type="EMBL" id="EEE07502.1"/>
    </source>
</evidence>
<reference evidence="1 2" key="1">
    <citation type="journal article" date="2012" name="J. Bacteriol.">
        <title>Draft Genome Sequence Determination for Cystic Fibrosis and Chronic Granulomatous Disease Burkholderia multivorans Isolates.</title>
        <authorList>
            <person name="Varga J.J."/>
            <person name="Losada L."/>
            <person name="Zelazny A.M."/>
            <person name="Brinkac L."/>
            <person name="Harkins D."/>
            <person name="Radune D."/>
            <person name="Hostetler J."/>
            <person name="Sampaio E.P."/>
            <person name="Ronning C.M."/>
            <person name="Nierman W.C."/>
            <person name="Greenberg D.E."/>
            <person name="Holland S.M."/>
            <person name="Goldberg J.B."/>
        </authorList>
    </citation>
    <scope>NUCLEOTIDE SEQUENCE [LARGE SCALE GENOMIC DNA]</scope>
    <source>
        <strain evidence="1 2">CGD2</strain>
    </source>
</reference>
<comment type="caution">
    <text evidence="1">The sequence shown here is derived from an EMBL/GenBank/DDBJ whole genome shotgun (WGS) entry which is preliminary data.</text>
</comment>
<protein>
    <submittedName>
        <fullName evidence="1">Uncharacterized protein</fullName>
    </submittedName>
</protein>
<proteinExistence type="predicted"/>
<gene>
    <name evidence="1" type="ORF">BURMUCGD2_6605</name>
</gene>
<evidence type="ECO:0000313" key="2">
    <source>
        <dbReference type="Proteomes" id="UP000004535"/>
    </source>
</evidence>